<dbReference type="Proteomes" id="UP000827872">
    <property type="component" value="Linkage Group LG16"/>
</dbReference>
<evidence type="ECO:0000313" key="2">
    <source>
        <dbReference type="Proteomes" id="UP000827872"/>
    </source>
</evidence>
<name>A0ACB8ECK4_9SAUR</name>
<proteinExistence type="predicted"/>
<dbReference type="EMBL" id="CM037629">
    <property type="protein sequence ID" value="KAH7990116.1"/>
    <property type="molecule type" value="Genomic_DNA"/>
</dbReference>
<sequence length="102" mass="10832">MDFKSVRRLKVTPIGDELGNLFTSDPAGGKRGTPGCGQRDDWGRVPSLRANQNATKRASRFQSVQEASAPMAVVGNLFTSDPAGGKRGTPGCGQRDDVQTEP</sequence>
<gene>
    <name evidence="1" type="ORF">K3G42_002737</name>
</gene>
<evidence type="ECO:0000313" key="1">
    <source>
        <dbReference type="EMBL" id="KAH7990116.1"/>
    </source>
</evidence>
<comment type="caution">
    <text evidence="1">The sequence shown here is derived from an EMBL/GenBank/DDBJ whole genome shotgun (WGS) entry which is preliminary data.</text>
</comment>
<keyword evidence="2" id="KW-1185">Reference proteome</keyword>
<reference evidence="1" key="1">
    <citation type="submission" date="2021-08" db="EMBL/GenBank/DDBJ databases">
        <title>The first chromosome-level gecko genome reveals the dynamic sex chromosomes of Neotropical dwarf geckos (Sphaerodactylidae: Sphaerodactylus).</title>
        <authorList>
            <person name="Pinto B.J."/>
            <person name="Keating S.E."/>
            <person name="Gamble T."/>
        </authorList>
    </citation>
    <scope>NUCLEOTIDE SEQUENCE</scope>
    <source>
        <strain evidence="1">TG3544</strain>
    </source>
</reference>
<accession>A0ACB8ECK4</accession>
<protein>
    <submittedName>
        <fullName evidence="1">Uncharacterized protein</fullName>
    </submittedName>
</protein>
<organism evidence="1 2">
    <name type="scientific">Sphaerodactylus townsendi</name>
    <dbReference type="NCBI Taxonomy" id="933632"/>
    <lineage>
        <taxon>Eukaryota</taxon>
        <taxon>Metazoa</taxon>
        <taxon>Chordata</taxon>
        <taxon>Craniata</taxon>
        <taxon>Vertebrata</taxon>
        <taxon>Euteleostomi</taxon>
        <taxon>Lepidosauria</taxon>
        <taxon>Squamata</taxon>
        <taxon>Bifurcata</taxon>
        <taxon>Gekkota</taxon>
        <taxon>Sphaerodactylidae</taxon>
        <taxon>Sphaerodactylus</taxon>
    </lineage>
</organism>